<comment type="caution">
    <text evidence="2">The sequence shown here is derived from an EMBL/GenBank/DDBJ whole genome shotgun (WGS) entry which is preliminary data.</text>
</comment>
<protein>
    <submittedName>
        <fullName evidence="2">Uncharacterized protein</fullName>
    </submittedName>
</protein>
<dbReference type="EMBL" id="RQTK01001444">
    <property type="protein sequence ID" value="RUS70301.1"/>
    <property type="molecule type" value="Genomic_DNA"/>
</dbReference>
<keyword evidence="3" id="KW-1185">Reference proteome</keyword>
<feature type="non-terminal residue" evidence="2">
    <location>
        <position position="1"/>
    </location>
</feature>
<evidence type="ECO:0000313" key="2">
    <source>
        <dbReference type="EMBL" id="RUS70301.1"/>
    </source>
</evidence>
<organism evidence="2 3">
    <name type="scientific">Elysia chlorotica</name>
    <name type="common">Eastern emerald elysia</name>
    <name type="synonym">Sea slug</name>
    <dbReference type="NCBI Taxonomy" id="188477"/>
    <lineage>
        <taxon>Eukaryota</taxon>
        <taxon>Metazoa</taxon>
        <taxon>Spiralia</taxon>
        <taxon>Lophotrochozoa</taxon>
        <taxon>Mollusca</taxon>
        <taxon>Gastropoda</taxon>
        <taxon>Heterobranchia</taxon>
        <taxon>Euthyneura</taxon>
        <taxon>Panpulmonata</taxon>
        <taxon>Sacoglossa</taxon>
        <taxon>Placobranchoidea</taxon>
        <taxon>Plakobranchidae</taxon>
        <taxon>Elysia</taxon>
    </lineage>
</organism>
<gene>
    <name evidence="2" type="ORF">EGW08_021940</name>
</gene>
<sequence>QRYDVPFVQPTQVPQPAFKSEPSGDPSGQNPCFDPTTLYVATSLEDGMNPHGGSDTACTNASTFRYQDRVTREFQRTAETPSERRNRLTRMSGAYGAALQAKQSCKRFLPGPTDNIKHQGNGFSWGGNQQHTNSLCYVLERNPRC</sequence>
<feature type="compositionally biased region" description="Low complexity" evidence="1">
    <location>
        <begin position="1"/>
        <end position="16"/>
    </location>
</feature>
<proteinExistence type="predicted"/>
<dbReference type="Proteomes" id="UP000271974">
    <property type="component" value="Unassembled WGS sequence"/>
</dbReference>
<dbReference type="AlphaFoldDB" id="A0A3S1AY83"/>
<evidence type="ECO:0000313" key="3">
    <source>
        <dbReference type="Proteomes" id="UP000271974"/>
    </source>
</evidence>
<name>A0A3S1AY83_ELYCH</name>
<reference evidence="2 3" key="1">
    <citation type="submission" date="2019-01" db="EMBL/GenBank/DDBJ databases">
        <title>A draft genome assembly of the solar-powered sea slug Elysia chlorotica.</title>
        <authorList>
            <person name="Cai H."/>
            <person name="Li Q."/>
            <person name="Fang X."/>
            <person name="Li J."/>
            <person name="Curtis N.E."/>
            <person name="Altenburger A."/>
            <person name="Shibata T."/>
            <person name="Feng M."/>
            <person name="Maeda T."/>
            <person name="Schwartz J.A."/>
            <person name="Shigenobu S."/>
            <person name="Lundholm N."/>
            <person name="Nishiyama T."/>
            <person name="Yang H."/>
            <person name="Hasebe M."/>
            <person name="Li S."/>
            <person name="Pierce S.K."/>
            <person name="Wang J."/>
        </authorList>
    </citation>
    <scope>NUCLEOTIDE SEQUENCE [LARGE SCALE GENOMIC DNA]</scope>
    <source>
        <strain evidence="2">EC2010</strain>
        <tissue evidence="2">Whole organism of an adult</tissue>
    </source>
</reference>
<evidence type="ECO:0000256" key="1">
    <source>
        <dbReference type="SAM" id="MobiDB-lite"/>
    </source>
</evidence>
<accession>A0A3S1AY83</accession>
<feature type="region of interest" description="Disordered" evidence="1">
    <location>
        <begin position="1"/>
        <end position="34"/>
    </location>
</feature>